<proteinExistence type="predicted"/>
<sequence length="41" mass="4684">MEKTMFTVTVDESMLEKLRGMLEDEDEGTCVRLREYKVGGG</sequence>
<name>B6WVM6_9BACT</name>
<evidence type="ECO:0000313" key="2">
    <source>
        <dbReference type="Proteomes" id="UP000003676"/>
    </source>
</evidence>
<comment type="caution">
    <text evidence="1">The sequence shown here is derived from an EMBL/GenBank/DDBJ whole genome shotgun (WGS) entry which is preliminary data.</text>
</comment>
<dbReference type="AlphaFoldDB" id="B6WVM6"/>
<dbReference type="Proteomes" id="UP000003676">
    <property type="component" value="Unassembled WGS sequence"/>
</dbReference>
<reference evidence="1 2" key="2">
    <citation type="submission" date="2008-10" db="EMBL/GenBank/DDBJ databases">
        <authorList>
            <person name="Fulton L."/>
            <person name="Clifton S."/>
            <person name="Fulton B."/>
            <person name="Xu J."/>
            <person name="Minx P."/>
            <person name="Pepin K.H."/>
            <person name="Johnson M."/>
            <person name="Bhonagiri V."/>
            <person name="Nash W.E."/>
            <person name="Mardis E.R."/>
            <person name="Wilson R.K."/>
        </authorList>
    </citation>
    <scope>NUCLEOTIDE SEQUENCE [LARGE SCALE GENOMIC DNA]</scope>
    <source>
        <strain evidence="1 2">ATCC 29098</strain>
    </source>
</reference>
<dbReference type="HOGENOM" id="CLU_220212_0_0_7"/>
<dbReference type="EMBL" id="ABXU01000065">
    <property type="protein sequence ID" value="EEB32932.1"/>
    <property type="molecule type" value="Genomic_DNA"/>
</dbReference>
<gene>
    <name evidence="1" type="ORF">DESPIG_02144</name>
</gene>
<reference evidence="1 2" key="1">
    <citation type="submission" date="2008-10" db="EMBL/GenBank/DDBJ databases">
        <title>Draft genome sequence of Desulvovibrio piger (ATCC 29098).</title>
        <authorList>
            <person name="Sudarsanam P."/>
            <person name="Ley R."/>
            <person name="Guruge J."/>
            <person name="Turnbaugh P.J."/>
            <person name="Mahowald M."/>
            <person name="Liep D."/>
            <person name="Gordon J."/>
        </authorList>
    </citation>
    <scope>NUCLEOTIDE SEQUENCE [LARGE SCALE GENOMIC DNA]</scope>
    <source>
        <strain evidence="1 2">ATCC 29098</strain>
    </source>
</reference>
<dbReference type="eggNOG" id="ENOG50318CK">
    <property type="taxonomic scope" value="Bacteria"/>
</dbReference>
<organism evidence="1 2">
    <name type="scientific">Desulfovibrio piger ATCC 29098</name>
    <dbReference type="NCBI Taxonomy" id="411464"/>
    <lineage>
        <taxon>Bacteria</taxon>
        <taxon>Pseudomonadati</taxon>
        <taxon>Thermodesulfobacteriota</taxon>
        <taxon>Desulfovibrionia</taxon>
        <taxon>Desulfovibrionales</taxon>
        <taxon>Desulfovibrionaceae</taxon>
        <taxon>Desulfovibrio</taxon>
    </lineage>
</organism>
<accession>B6WVM6</accession>
<evidence type="ECO:0000313" key="1">
    <source>
        <dbReference type="EMBL" id="EEB32932.1"/>
    </source>
</evidence>
<protein>
    <submittedName>
        <fullName evidence="1">Uncharacterized protein</fullName>
    </submittedName>
</protein>